<dbReference type="InterPro" id="IPR020843">
    <property type="entry name" value="ER"/>
</dbReference>
<dbReference type="InterPro" id="IPR050700">
    <property type="entry name" value="YIM1/Zinc_Alcohol_DH_Fams"/>
</dbReference>
<dbReference type="GO" id="GO:0016491">
    <property type="term" value="F:oxidoreductase activity"/>
    <property type="evidence" value="ECO:0007669"/>
    <property type="project" value="InterPro"/>
</dbReference>
<dbReference type="Gene3D" id="3.90.180.10">
    <property type="entry name" value="Medium-chain alcohol dehydrogenases, catalytic domain"/>
    <property type="match status" value="1"/>
</dbReference>
<dbReference type="InterPro" id="IPR011032">
    <property type="entry name" value="GroES-like_sf"/>
</dbReference>
<dbReference type="CDD" id="cd08267">
    <property type="entry name" value="MDR1"/>
    <property type="match status" value="1"/>
</dbReference>
<evidence type="ECO:0000313" key="2">
    <source>
        <dbReference type="EMBL" id="CAG9281371.1"/>
    </source>
</evidence>
<reference evidence="2" key="1">
    <citation type="submission" date="2022-02" db="EMBL/GenBank/DDBJ databases">
        <authorList>
            <person name="Giguere J D."/>
        </authorList>
    </citation>
    <scope>NUCLEOTIDE SEQUENCE</scope>
    <source>
        <strain evidence="2">CCAP 1055/1</strain>
    </source>
</reference>
<dbReference type="InterPro" id="IPR036291">
    <property type="entry name" value="NAD(P)-bd_dom_sf"/>
</dbReference>
<dbReference type="PANTHER" id="PTHR11695:SF294">
    <property type="entry name" value="RETICULON-4-INTERACTING PROTEIN 1, MITOCHONDRIAL"/>
    <property type="match status" value="1"/>
</dbReference>
<dbReference type="EMBL" id="OU594956">
    <property type="protein sequence ID" value="CAG9281371.1"/>
    <property type="molecule type" value="Genomic_DNA"/>
</dbReference>
<dbReference type="Gene3D" id="3.40.50.720">
    <property type="entry name" value="NAD(P)-binding Rossmann-like Domain"/>
    <property type="match status" value="1"/>
</dbReference>
<dbReference type="SUPFAM" id="SSF50129">
    <property type="entry name" value="GroES-like"/>
    <property type="match status" value="1"/>
</dbReference>
<feature type="domain" description="Enoyl reductase (ER)" evidence="1">
    <location>
        <begin position="38"/>
        <end position="410"/>
    </location>
</feature>
<proteinExistence type="predicted"/>
<dbReference type="Pfam" id="PF08240">
    <property type="entry name" value="ADH_N"/>
    <property type="match status" value="1"/>
</dbReference>
<dbReference type="InterPro" id="IPR013154">
    <property type="entry name" value="ADH-like_N"/>
</dbReference>
<name>A0A8J9SJE0_PHATR</name>
<dbReference type="AlphaFoldDB" id="A0A8J9SJE0"/>
<sequence length="421" mass="46059">MGAASSFLCTQADAIPGQLIAGTLPAVRHCIVYGKEDGTLREETQQLPTVTDQPDHVWVRVHAVGLNPVDAKNVVGDKFPHHWRIVRSWVRSALVAGTVPGFDYAGTVAALPKHGRALKCNADDLPALKVGDAVFGTMPALQGTLATYIAAPRHQMWHKPESLSFVQAAALPLVGLTAYQCLQPHMAFRNEKDGASNASASSVLVVGGSGGTGHVAIQVARNLGARCVTAVCSTRNVAFCHQQGATYVVDYTANGGDKDTLRRHLLETGPACPFDIVLDCVSSADPRDQQTFSYRQLLQQDVHIQKLLNEAAVYRRLGGPSLDWLRAGMEQKLGWTGVWKYTTTRRNSNDDRLFWIRFPHTSLQLQALSIMANQGQLLPKVEKVYSFSATDVERAFDDLLSRRVRGKIVVELVKETDQQKD</sequence>
<dbReference type="SUPFAM" id="SSF51735">
    <property type="entry name" value="NAD(P)-binding Rossmann-fold domains"/>
    <property type="match status" value="1"/>
</dbReference>
<protein>
    <recommendedName>
        <fullName evidence="1">Enoyl reductase (ER) domain-containing protein</fullName>
    </recommendedName>
</protein>
<dbReference type="PANTHER" id="PTHR11695">
    <property type="entry name" value="ALCOHOL DEHYDROGENASE RELATED"/>
    <property type="match status" value="1"/>
</dbReference>
<organism evidence="2">
    <name type="scientific">Phaeodactylum tricornutum</name>
    <name type="common">Diatom</name>
    <dbReference type="NCBI Taxonomy" id="2850"/>
    <lineage>
        <taxon>Eukaryota</taxon>
        <taxon>Sar</taxon>
        <taxon>Stramenopiles</taxon>
        <taxon>Ochrophyta</taxon>
        <taxon>Bacillariophyta</taxon>
        <taxon>Bacillariophyceae</taxon>
        <taxon>Bacillariophycidae</taxon>
        <taxon>Naviculales</taxon>
        <taxon>Phaeodactylaceae</taxon>
        <taxon>Phaeodactylum</taxon>
    </lineage>
</organism>
<evidence type="ECO:0000259" key="1">
    <source>
        <dbReference type="SMART" id="SM00829"/>
    </source>
</evidence>
<accession>A0A8J9SJE0</accession>
<dbReference type="SMART" id="SM00829">
    <property type="entry name" value="PKS_ER"/>
    <property type="match status" value="1"/>
</dbReference>
<dbReference type="Pfam" id="PF13602">
    <property type="entry name" value="ADH_zinc_N_2"/>
    <property type="match status" value="1"/>
</dbReference>
<dbReference type="Proteomes" id="UP000836788">
    <property type="component" value="Chromosome 15"/>
</dbReference>
<gene>
    <name evidence="2" type="ORF">PTTT1_LOCUS16257</name>
</gene>